<evidence type="ECO:0000256" key="2">
    <source>
        <dbReference type="ARBA" id="ARBA00022692"/>
    </source>
</evidence>
<dbReference type="GO" id="GO:0005506">
    <property type="term" value="F:iron ion binding"/>
    <property type="evidence" value="ECO:0007669"/>
    <property type="project" value="InterPro"/>
</dbReference>
<feature type="transmembrane region" description="Helical" evidence="5">
    <location>
        <begin position="89"/>
        <end position="112"/>
    </location>
</feature>
<dbReference type="EMBL" id="CAADFI010000052">
    <property type="protein sequence ID" value="VFJ93873.1"/>
    <property type="molecule type" value="Genomic_DNA"/>
</dbReference>
<reference evidence="9" key="1">
    <citation type="submission" date="2019-02" db="EMBL/GenBank/DDBJ databases">
        <authorList>
            <person name="Gruber-Vodicka R. H."/>
            <person name="Seah K. B. B."/>
        </authorList>
    </citation>
    <scope>NUCLEOTIDE SEQUENCE</scope>
    <source>
        <strain evidence="9">BECK_SA2B12</strain>
        <strain evidence="7">BECK_SA2B15</strain>
        <strain evidence="8">BECK_SA2B20</strain>
    </source>
</reference>
<dbReference type="GO" id="GO:0008610">
    <property type="term" value="P:lipid biosynthetic process"/>
    <property type="evidence" value="ECO:0007669"/>
    <property type="project" value="InterPro"/>
</dbReference>
<evidence type="ECO:0000313" key="7">
    <source>
        <dbReference type="EMBL" id="VFJ92787.1"/>
    </source>
</evidence>
<feature type="transmembrane region" description="Helical" evidence="5">
    <location>
        <begin position="150"/>
        <end position="170"/>
    </location>
</feature>
<evidence type="ECO:0000256" key="5">
    <source>
        <dbReference type="SAM" id="Phobius"/>
    </source>
</evidence>
<accession>A0A450V6D8</accession>
<dbReference type="InterPro" id="IPR050307">
    <property type="entry name" value="Sterol_Desaturase_Related"/>
</dbReference>
<dbReference type="GO" id="GO:0016020">
    <property type="term" value="C:membrane"/>
    <property type="evidence" value="ECO:0007669"/>
    <property type="project" value="UniProtKB-SubCell"/>
</dbReference>
<sequence>MSELLPEQEKIIRLGFFLGVFALVALWELAAPRRALTVPKAGRWAANLGLVALNTVLLRLLFPTAAVGLALVGEEKGWGLIHYWDLNPWLAVVVGVVALDFAIYLQHVLFHAMPTLWRVHRMHHADLDYDVTTGARFHPMEVILSMGIKLGVVMGMGPAAVAVLIFEVLLNATALFNHGNLHLPEGIDRIVRLFVVTPDMHRVHHSIHAPLANSNFGFNLPWWDRLMGTYVAQPPEGHVAMAIGLKDCRDPKVANTLSGMLKLPFVRDSGEYTIHREG</sequence>
<dbReference type="EMBL" id="CAADFJ010000045">
    <property type="protein sequence ID" value="VFK00385.1"/>
    <property type="molecule type" value="Genomic_DNA"/>
</dbReference>
<dbReference type="AlphaFoldDB" id="A0A450V6D8"/>
<comment type="subcellular location">
    <subcellularLocation>
        <location evidence="1">Membrane</location>
    </subcellularLocation>
</comment>
<evidence type="ECO:0000256" key="1">
    <source>
        <dbReference type="ARBA" id="ARBA00004370"/>
    </source>
</evidence>
<feature type="transmembrane region" description="Helical" evidence="5">
    <location>
        <begin position="44"/>
        <end position="69"/>
    </location>
</feature>
<evidence type="ECO:0000313" key="8">
    <source>
        <dbReference type="EMBL" id="VFJ93873.1"/>
    </source>
</evidence>
<keyword evidence="2 5" id="KW-0812">Transmembrane</keyword>
<dbReference type="EMBL" id="CAADFG010000048">
    <property type="protein sequence ID" value="VFJ92787.1"/>
    <property type="molecule type" value="Genomic_DNA"/>
</dbReference>
<organism evidence="9">
    <name type="scientific">Candidatus Kentrum eta</name>
    <dbReference type="NCBI Taxonomy" id="2126337"/>
    <lineage>
        <taxon>Bacteria</taxon>
        <taxon>Pseudomonadati</taxon>
        <taxon>Pseudomonadota</taxon>
        <taxon>Gammaproteobacteria</taxon>
        <taxon>Candidatus Kentrum</taxon>
    </lineage>
</organism>
<name>A0A450V6D8_9GAMM</name>
<dbReference type="Pfam" id="PF04116">
    <property type="entry name" value="FA_hydroxylase"/>
    <property type="match status" value="1"/>
</dbReference>
<proteinExistence type="predicted"/>
<evidence type="ECO:0000256" key="3">
    <source>
        <dbReference type="ARBA" id="ARBA00022989"/>
    </source>
</evidence>
<keyword evidence="4 5" id="KW-0472">Membrane</keyword>
<evidence type="ECO:0000313" key="9">
    <source>
        <dbReference type="EMBL" id="VFK00385.1"/>
    </source>
</evidence>
<protein>
    <submittedName>
        <fullName evidence="9">Sterol desaturase/sphingolipid hydroxylase, fatty acid hydroxylase superfamily</fullName>
    </submittedName>
</protein>
<dbReference type="PANTHER" id="PTHR11863">
    <property type="entry name" value="STEROL DESATURASE"/>
    <property type="match status" value="1"/>
</dbReference>
<feature type="transmembrane region" description="Helical" evidence="5">
    <location>
        <begin position="12"/>
        <end position="32"/>
    </location>
</feature>
<keyword evidence="3 5" id="KW-1133">Transmembrane helix</keyword>
<evidence type="ECO:0000256" key="4">
    <source>
        <dbReference type="ARBA" id="ARBA00023136"/>
    </source>
</evidence>
<evidence type="ECO:0000259" key="6">
    <source>
        <dbReference type="Pfam" id="PF04116"/>
    </source>
</evidence>
<dbReference type="InterPro" id="IPR006694">
    <property type="entry name" value="Fatty_acid_hydroxylase"/>
</dbReference>
<feature type="domain" description="Fatty acid hydroxylase" evidence="6">
    <location>
        <begin position="92"/>
        <end position="229"/>
    </location>
</feature>
<gene>
    <name evidence="7" type="ORF">BECKH772A_GA0070896_100488</name>
    <name evidence="8" type="ORF">BECKH772B_GA0070898_100527</name>
    <name evidence="9" type="ORF">BECKH772C_GA0070978_100458</name>
</gene>
<dbReference type="GO" id="GO:0016491">
    <property type="term" value="F:oxidoreductase activity"/>
    <property type="evidence" value="ECO:0007669"/>
    <property type="project" value="InterPro"/>
</dbReference>